<comment type="similarity">
    <text evidence="1 5">Belongs to the acetyltransferase Eis family.</text>
</comment>
<comment type="caution">
    <text evidence="7">The sequence shown here is derived from an EMBL/GenBank/DDBJ whole genome shotgun (WGS) entry which is preliminary data.</text>
</comment>
<evidence type="ECO:0000256" key="4">
    <source>
        <dbReference type="ARBA" id="ARBA00023315"/>
    </source>
</evidence>
<keyword evidence="8" id="KW-1185">Reference proteome</keyword>
<dbReference type="RefSeq" id="WP_280763093.1">
    <property type="nucleotide sequence ID" value="NZ_JARXVC010000016.1"/>
</dbReference>
<dbReference type="InterPro" id="IPR025559">
    <property type="entry name" value="Eis_dom"/>
</dbReference>
<dbReference type="InterPro" id="IPR016181">
    <property type="entry name" value="Acyl_CoA_acyltransferase"/>
</dbReference>
<dbReference type="EMBL" id="JARXVC010000016">
    <property type="protein sequence ID" value="MDH6283839.1"/>
    <property type="molecule type" value="Genomic_DNA"/>
</dbReference>
<sequence length="401" mass="43744">MTSGAGIKVRTATDSDWPAIELLDSVAFGYHPADDDRALGRALMRPEDIVLACEDDVPIGVAAHLPLEVTVPGGRQLPVRGVSWVSVAPTHRRRGVLRAMFAHLHSDIAATDVPLSALTASDAGIYGRFGYGPATVSSDVTFDRRFARFRGDAPDPGGVRAVDATSAARHLPEIYDRWRRITPGAQERPKPHWDFTFADPEANRDGGSALFFLLHADGYAIFRRRGENDTRTAVVEELVAVTDGAHAALWRALCGLDLMAHVEASVPIDDPLRLMLTDSRLVRTTRVVDDLWLRIMDVPAALEARTYADDLDTVVEVRDPYLDAGGTFALTVRDGRAQCRRTDASPRISLDLDVLGSLYLGAHRVRPYAAAGRVRAASDRDLARFDSAFASDRPAVLGWGF</sequence>
<dbReference type="NCBIfam" id="NF002368">
    <property type="entry name" value="PRK01346.1-5"/>
    <property type="match status" value="1"/>
</dbReference>
<proteinExistence type="inferred from homology"/>
<comment type="subunit">
    <text evidence="5">Homohexamer; trimer of dimers.</text>
</comment>
<evidence type="ECO:0000256" key="1">
    <source>
        <dbReference type="ARBA" id="ARBA00009213"/>
    </source>
</evidence>
<evidence type="ECO:0000313" key="7">
    <source>
        <dbReference type="EMBL" id="MDH6283839.1"/>
    </source>
</evidence>
<dbReference type="InterPro" id="IPR036527">
    <property type="entry name" value="SCP2_sterol-bd_dom_sf"/>
</dbReference>
<dbReference type="PANTHER" id="PTHR37817">
    <property type="entry name" value="N-ACETYLTRANSFERASE EIS"/>
    <property type="match status" value="1"/>
</dbReference>
<dbReference type="HAMAP" id="MF_01812">
    <property type="entry name" value="Eis"/>
    <property type="match status" value="1"/>
</dbReference>
<dbReference type="Gene3D" id="3.40.630.30">
    <property type="match status" value="2"/>
</dbReference>
<feature type="domain" description="N-acetyltransferase" evidence="6">
    <location>
        <begin position="7"/>
        <end position="152"/>
    </location>
</feature>
<dbReference type="PROSITE" id="PS51186">
    <property type="entry name" value="GNAT"/>
    <property type="match status" value="1"/>
</dbReference>
<dbReference type="InterPro" id="IPR000182">
    <property type="entry name" value="GNAT_dom"/>
</dbReference>
<dbReference type="InterPro" id="IPR041380">
    <property type="entry name" value="Acetyltransf_17"/>
</dbReference>
<evidence type="ECO:0000256" key="3">
    <source>
        <dbReference type="ARBA" id="ARBA00022679"/>
    </source>
</evidence>
<dbReference type="Pfam" id="PF13530">
    <property type="entry name" value="SCP2_2"/>
    <property type="match status" value="1"/>
</dbReference>
<keyword evidence="3 5" id="KW-0808">Transferase</keyword>
<dbReference type="SUPFAM" id="SSF55718">
    <property type="entry name" value="SCP-like"/>
    <property type="match status" value="1"/>
</dbReference>
<evidence type="ECO:0000313" key="8">
    <source>
        <dbReference type="Proteomes" id="UP001160334"/>
    </source>
</evidence>
<protein>
    <submittedName>
        <fullName evidence="7">Acetyltransferase</fullName>
    </submittedName>
</protein>
<dbReference type="Proteomes" id="UP001160334">
    <property type="component" value="Unassembled WGS sequence"/>
</dbReference>
<evidence type="ECO:0000256" key="2">
    <source>
        <dbReference type="ARBA" id="ARBA00022488"/>
    </source>
</evidence>
<keyword evidence="2" id="KW-1036">Host cytoplasmic vesicle</keyword>
<dbReference type="Gene3D" id="3.30.1050.10">
    <property type="entry name" value="SCP2 sterol-binding domain"/>
    <property type="match status" value="1"/>
</dbReference>
<comment type="caution">
    <text evidence="5">Lacks conserved residue(s) required for the propagation of feature annotation.</text>
</comment>
<name>A0ABT6MKH5_9NOCA</name>
<dbReference type="Pfam" id="PF17668">
    <property type="entry name" value="Acetyltransf_17"/>
    <property type="match status" value="1"/>
</dbReference>
<dbReference type="Pfam" id="PF13527">
    <property type="entry name" value="Acetyltransf_9"/>
    <property type="match status" value="1"/>
</dbReference>
<feature type="active site" description="Proton acceptor; via carboxylate" evidence="5">
    <location>
        <position position="401"/>
    </location>
</feature>
<gene>
    <name evidence="7" type="ORF">M2280_005090</name>
</gene>
<feature type="binding site" evidence="5">
    <location>
        <begin position="85"/>
        <end position="87"/>
    </location>
    <ligand>
        <name>acetyl-CoA</name>
        <dbReference type="ChEBI" id="CHEBI:57288"/>
    </ligand>
</feature>
<dbReference type="SUPFAM" id="SSF55729">
    <property type="entry name" value="Acyl-CoA N-acyltransferases (Nat)"/>
    <property type="match status" value="1"/>
</dbReference>
<evidence type="ECO:0000259" key="6">
    <source>
        <dbReference type="PROSITE" id="PS51186"/>
    </source>
</evidence>
<reference evidence="7 8" key="1">
    <citation type="submission" date="2023-04" db="EMBL/GenBank/DDBJ databases">
        <title>Forest soil microbial communities from Buena Vista Peninsula, Colon Province, Panama.</title>
        <authorList>
            <person name="Bouskill N."/>
        </authorList>
    </citation>
    <scope>NUCLEOTIDE SEQUENCE [LARGE SCALE GENOMIC DNA]</scope>
    <source>
        <strain evidence="7 8">CFH S0262</strain>
    </source>
</reference>
<keyword evidence="4 5" id="KW-0012">Acyltransferase</keyword>
<dbReference type="InterPro" id="IPR051554">
    <property type="entry name" value="Acetyltransferase_Eis"/>
</dbReference>
<dbReference type="NCBIfam" id="NF002367">
    <property type="entry name" value="PRK01346.1-4"/>
    <property type="match status" value="1"/>
</dbReference>
<accession>A0ABT6MKH5</accession>
<feature type="binding site" evidence="5">
    <location>
        <begin position="93"/>
        <end position="98"/>
    </location>
    <ligand>
        <name>acetyl-CoA</name>
        <dbReference type="ChEBI" id="CHEBI:57288"/>
    </ligand>
</feature>
<organism evidence="7 8">
    <name type="scientific">Prescottella agglutinans</name>
    <dbReference type="NCBI Taxonomy" id="1644129"/>
    <lineage>
        <taxon>Bacteria</taxon>
        <taxon>Bacillati</taxon>
        <taxon>Actinomycetota</taxon>
        <taxon>Actinomycetes</taxon>
        <taxon>Mycobacteriales</taxon>
        <taxon>Nocardiaceae</taxon>
        <taxon>Prescottella</taxon>
    </lineage>
</organism>
<evidence type="ECO:0000256" key="5">
    <source>
        <dbReference type="HAMAP-Rule" id="MF_01812"/>
    </source>
</evidence>
<dbReference type="PANTHER" id="PTHR37817:SF1">
    <property type="entry name" value="N-ACETYLTRANSFERASE EIS"/>
    <property type="match status" value="1"/>
</dbReference>
<feature type="active site" description="Proton donor" evidence="5">
    <location>
        <position position="126"/>
    </location>
</feature>
<dbReference type="InterPro" id="IPR022902">
    <property type="entry name" value="NAcTrfase_Eis"/>
</dbReference>